<comment type="caution">
    <text evidence="3">The sequence shown here is derived from an EMBL/GenBank/DDBJ whole genome shotgun (WGS) entry which is preliminary data.</text>
</comment>
<protein>
    <recommendedName>
        <fullName evidence="2">DUF2062 domain-containing protein</fullName>
    </recommendedName>
</protein>
<keyword evidence="4" id="KW-1185">Reference proteome</keyword>
<keyword evidence="1" id="KW-0812">Transmembrane</keyword>
<feature type="transmembrane region" description="Helical" evidence="1">
    <location>
        <begin position="46"/>
        <end position="74"/>
    </location>
</feature>
<feature type="transmembrane region" description="Helical" evidence="1">
    <location>
        <begin position="159"/>
        <end position="180"/>
    </location>
</feature>
<gene>
    <name evidence="3" type="ORF">EV662_107155</name>
</gene>
<evidence type="ECO:0000313" key="4">
    <source>
        <dbReference type="Proteomes" id="UP000294835"/>
    </source>
</evidence>
<organism evidence="3 4">
    <name type="scientific">Rhodovulum marinum</name>
    <dbReference type="NCBI Taxonomy" id="320662"/>
    <lineage>
        <taxon>Bacteria</taxon>
        <taxon>Pseudomonadati</taxon>
        <taxon>Pseudomonadota</taxon>
        <taxon>Alphaproteobacteria</taxon>
        <taxon>Rhodobacterales</taxon>
        <taxon>Paracoccaceae</taxon>
        <taxon>Rhodovulum</taxon>
    </lineage>
</organism>
<dbReference type="Proteomes" id="UP000294835">
    <property type="component" value="Unassembled WGS sequence"/>
</dbReference>
<keyword evidence="1" id="KW-1133">Transmembrane helix</keyword>
<name>A0A4R2PYV8_9RHOB</name>
<dbReference type="InterPro" id="IPR018639">
    <property type="entry name" value="DUF2062"/>
</dbReference>
<reference evidence="3 4" key="1">
    <citation type="submission" date="2019-03" db="EMBL/GenBank/DDBJ databases">
        <title>Genomic Encyclopedia of Type Strains, Phase IV (KMG-IV): sequencing the most valuable type-strain genomes for metagenomic binning, comparative biology and taxonomic classification.</title>
        <authorList>
            <person name="Goeker M."/>
        </authorList>
    </citation>
    <scope>NUCLEOTIDE SEQUENCE [LARGE SCALE GENOMIC DNA]</scope>
    <source>
        <strain evidence="3 4">DSM 18063</strain>
    </source>
</reference>
<dbReference type="PANTHER" id="PTHR40547">
    <property type="entry name" value="SLL0298 PROTEIN"/>
    <property type="match status" value="1"/>
</dbReference>
<accession>A0A4R2PYV8</accession>
<evidence type="ECO:0000256" key="1">
    <source>
        <dbReference type="SAM" id="Phobius"/>
    </source>
</evidence>
<dbReference type="EMBL" id="SLXP01000007">
    <property type="protein sequence ID" value="TCP40544.1"/>
    <property type="molecule type" value="Genomic_DNA"/>
</dbReference>
<sequence length="214" mass="23820">MVFKRRDKRKFGQVMLDSVYPRGGWGRAVYYITHRLRRLPDPPHRIARGVFAGVFVSFTPFFGLHFVLAALLAWAMRGNLIAALLSTLFGNPLTYLPIAVVSLQTGHFLLGSRFDGATETTLMAKFGGAAADLKDNLFAVFSAADANWAKLAQFYHEVFLPYLVGGLVPGIVAGLVAYYLTVPVITAYQNRRRGRLKQKLAELRRKAAKAEDRT</sequence>
<dbReference type="OrthoDB" id="7360463at2"/>
<dbReference type="PANTHER" id="PTHR40547:SF1">
    <property type="entry name" value="SLL0298 PROTEIN"/>
    <property type="match status" value="1"/>
</dbReference>
<dbReference type="Pfam" id="PF09835">
    <property type="entry name" value="DUF2062"/>
    <property type="match status" value="1"/>
</dbReference>
<feature type="domain" description="DUF2062" evidence="2">
    <location>
        <begin position="27"/>
        <end position="193"/>
    </location>
</feature>
<evidence type="ECO:0000313" key="3">
    <source>
        <dbReference type="EMBL" id="TCP40544.1"/>
    </source>
</evidence>
<feature type="transmembrane region" description="Helical" evidence="1">
    <location>
        <begin position="80"/>
        <end position="103"/>
    </location>
</feature>
<evidence type="ECO:0000259" key="2">
    <source>
        <dbReference type="Pfam" id="PF09835"/>
    </source>
</evidence>
<proteinExistence type="predicted"/>
<dbReference type="AlphaFoldDB" id="A0A4R2PYV8"/>
<keyword evidence="1" id="KW-0472">Membrane</keyword>